<feature type="non-terminal residue" evidence="1">
    <location>
        <position position="1"/>
    </location>
</feature>
<proteinExistence type="predicted"/>
<protein>
    <submittedName>
        <fullName evidence="1">Uncharacterized protein</fullName>
    </submittedName>
</protein>
<gene>
    <name evidence="1" type="ORF">GLOTRDRAFT_34321</name>
</gene>
<dbReference type="HOGENOM" id="CLU_2432841_0_0_1"/>
<dbReference type="KEGG" id="gtr:GLOTRDRAFT_34321"/>
<organism evidence="1 2">
    <name type="scientific">Gloeophyllum trabeum (strain ATCC 11539 / FP-39264 / Madison 617)</name>
    <name type="common">Brown rot fungus</name>
    <dbReference type="NCBI Taxonomy" id="670483"/>
    <lineage>
        <taxon>Eukaryota</taxon>
        <taxon>Fungi</taxon>
        <taxon>Dikarya</taxon>
        <taxon>Basidiomycota</taxon>
        <taxon>Agaricomycotina</taxon>
        <taxon>Agaricomycetes</taxon>
        <taxon>Gloeophyllales</taxon>
        <taxon>Gloeophyllaceae</taxon>
        <taxon>Gloeophyllum</taxon>
    </lineage>
</organism>
<accession>S7RZC7</accession>
<reference evidence="1 2" key="1">
    <citation type="journal article" date="2012" name="Science">
        <title>The Paleozoic origin of enzymatic lignin decomposition reconstructed from 31 fungal genomes.</title>
        <authorList>
            <person name="Floudas D."/>
            <person name="Binder M."/>
            <person name="Riley R."/>
            <person name="Barry K."/>
            <person name="Blanchette R.A."/>
            <person name="Henrissat B."/>
            <person name="Martinez A.T."/>
            <person name="Otillar R."/>
            <person name="Spatafora J.W."/>
            <person name="Yadav J.S."/>
            <person name="Aerts A."/>
            <person name="Benoit I."/>
            <person name="Boyd A."/>
            <person name="Carlson A."/>
            <person name="Copeland A."/>
            <person name="Coutinho P.M."/>
            <person name="de Vries R.P."/>
            <person name="Ferreira P."/>
            <person name="Findley K."/>
            <person name="Foster B."/>
            <person name="Gaskell J."/>
            <person name="Glotzer D."/>
            <person name="Gorecki P."/>
            <person name="Heitman J."/>
            <person name="Hesse C."/>
            <person name="Hori C."/>
            <person name="Igarashi K."/>
            <person name="Jurgens J.A."/>
            <person name="Kallen N."/>
            <person name="Kersten P."/>
            <person name="Kohler A."/>
            <person name="Kuees U."/>
            <person name="Kumar T.K.A."/>
            <person name="Kuo A."/>
            <person name="LaButti K."/>
            <person name="Larrondo L.F."/>
            <person name="Lindquist E."/>
            <person name="Ling A."/>
            <person name="Lombard V."/>
            <person name="Lucas S."/>
            <person name="Lundell T."/>
            <person name="Martin R."/>
            <person name="McLaughlin D.J."/>
            <person name="Morgenstern I."/>
            <person name="Morin E."/>
            <person name="Murat C."/>
            <person name="Nagy L.G."/>
            <person name="Nolan M."/>
            <person name="Ohm R.A."/>
            <person name="Patyshakuliyeva A."/>
            <person name="Rokas A."/>
            <person name="Ruiz-Duenas F.J."/>
            <person name="Sabat G."/>
            <person name="Salamov A."/>
            <person name="Samejima M."/>
            <person name="Schmutz J."/>
            <person name="Slot J.C."/>
            <person name="St John F."/>
            <person name="Stenlid J."/>
            <person name="Sun H."/>
            <person name="Sun S."/>
            <person name="Syed K."/>
            <person name="Tsang A."/>
            <person name="Wiebenga A."/>
            <person name="Young D."/>
            <person name="Pisabarro A."/>
            <person name="Eastwood D.C."/>
            <person name="Martin F."/>
            <person name="Cullen D."/>
            <person name="Grigoriev I.V."/>
            <person name="Hibbett D.S."/>
        </authorList>
    </citation>
    <scope>NUCLEOTIDE SEQUENCE [LARGE SCALE GENOMIC DNA]</scope>
    <source>
        <strain evidence="1 2">ATCC 11539</strain>
    </source>
</reference>
<dbReference type="EMBL" id="KB469297">
    <property type="protein sequence ID" value="EPQ58794.1"/>
    <property type="molecule type" value="Genomic_DNA"/>
</dbReference>
<dbReference type="Proteomes" id="UP000030669">
    <property type="component" value="Unassembled WGS sequence"/>
</dbReference>
<dbReference type="RefSeq" id="XP_007861752.1">
    <property type="nucleotide sequence ID" value="XM_007863561.1"/>
</dbReference>
<keyword evidence="2" id="KW-1185">Reference proteome</keyword>
<dbReference type="GeneID" id="19305548"/>
<dbReference type="OMA" id="QLIPLTW"/>
<evidence type="ECO:0000313" key="1">
    <source>
        <dbReference type="EMBL" id="EPQ58794.1"/>
    </source>
</evidence>
<dbReference type="AlphaFoldDB" id="S7RZC7"/>
<evidence type="ECO:0000313" key="2">
    <source>
        <dbReference type="Proteomes" id="UP000030669"/>
    </source>
</evidence>
<name>S7RZC7_GLOTA</name>
<sequence length="91" mass="9914">EVQVDADCNLKVPRVIKALSPPQTEPAQSKPLAFDWKTVWRTYPQPFGAHNVEVAVDYVNVRPLFSDVTEFTGVVTAVGSGTSDATLVGKR</sequence>